<keyword evidence="2" id="KW-1185">Reference proteome</keyword>
<comment type="caution">
    <text evidence="1">The sequence shown here is derived from an EMBL/GenBank/DDBJ whole genome shotgun (WGS) entry which is preliminary data.</text>
</comment>
<protein>
    <submittedName>
        <fullName evidence="1">Uncharacterized protein</fullName>
    </submittedName>
</protein>
<gene>
    <name evidence="1" type="ORF">EB796_007377</name>
</gene>
<dbReference type="Proteomes" id="UP000593567">
    <property type="component" value="Unassembled WGS sequence"/>
</dbReference>
<accession>A0A7J7K8Q2</accession>
<dbReference type="AlphaFoldDB" id="A0A7J7K8Q2"/>
<evidence type="ECO:0000313" key="1">
    <source>
        <dbReference type="EMBL" id="KAF6034314.1"/>
    </source>
</evidence>
<proteinExistence type="predicted"/>
<name>A0A7J7K8Q2_BUGNE</name>
<organism evidence="1 2">
    <name type="scientific">Bugula neritina</name>
    <name type="common">Brown bryozoan</name>
    <name type="synonym">Sertularia neritina</name>
    <dbReference type="NCBI Taxonomy" id="10212"/>
    <lineage>
        <taxon>Eukaryota</taxon>
        <taxon>Metazoa</taxon>
        <taxon>Spiralia</taxon>
        <taxon>Lophotrochozoa</taxon>
        <taxon>Bryozoa</taxon>
        <taxon>Gymnolaemata</taxon>
        <taxon>Cheilostomatida</taxon>
        <taxon>Flustrina</taxon>
        <taxon>Buguloidea</taxon>
        <taxon>Bugulidae</taxon>
        <taxon>Bugula</taxon>
    </lineage>
</organism>
<sequence length="314" mass="34679">MAAGGYSVSEERYLKRYKNMREARISFMNQNCPENHTFMCELYTQDTRAPYNAEVFDISHRDQAISSHDAMCTSDGTVNVIFVAQTENTSTMSQMTLLVGEGRMCGPGGYICSNDSMYDYIDSNRRTFVERHCINPSAFSVKITQVTDTFPSCTRDLGMIQLVTSSCARPEVVVEFSTDTDNIVKALVLTYAVKLAYLEYKLHELTTPASTQNVPALTSQFQSLSVDVPPDFNAYRQVIRPEARRPLVCPSRRPTGSAAPSGPCDLRLNTRQEAAAYSRGYDTGYVAGYEAASGGAVGGIPDDECPPSAFRRCN</sequence>
<reference evidence="1" key="1">
    <citation type="submission" date="2020-06" db="EMBL/GenBank/DDBJ databases">
        <title>Draft genome of Bugula neritina, a colonial animal packing powerful symbionts and potential medicines.</title>
        <authorList>
            <person name="Rayko M."/>
        </authorList>
    </citation>
    <scope>NUCLEOTIDE SEQUENCE [LARGE SCALE GENOMIC DNA]</scope>
    <source>
        <strain evidence="1">Kwan_BN1</strain>
    </source>
</reference>
<dbReference type="EMBL" id="VXIV02001103">
    <property type="protein sequence ID" value="KAF6034314.1"/>
    <property type="molecule type" value="Genomic_DNA"/>
</dbReference>
<evidence type="ECO:0000313" key="2">
    <source>
        <dbReference type="Proteomes" id="UP000593567"/>
    </source>
</evidence>